<dbReference type="EMBL" id="JBHSMX010000012">
    <property type="protein sequence ID" value="MFC5520937.1"/>
    <property type="molecule type" value="Genomic_DNA"/>
</dbReference>
<dbReference type="PANTHER" id="PTHR33376">
    <property type="match status" value="1"/>
</dbReference>
<dbReference type="RefSeq" id="WP_068833577.1">
    <property type="nucleotide sequence ID" value="NZ_JBHSMX010000012.1"/>
</dbReference>
<comment type="caution">
    <text evidence="4">The sequence shown here is derived from an EMBL/GenBank/DDBJ whole genome shotgun (WGS) entry which is preliminary data.</text>
</comment>
<dbReference type="Gene3D" id="3.40.190.170">
    <property type="entry name" value="Bacterial extracellular solute-binding protein, family 7"/>
    <property type="match status" value="1"/>
</dbReference>
<gene>
    <name evidence="4" type="ORF">ACFPP7_08395</name>
</gene>
<evidence type="ECO:0000313" key="4">
    <source>
        <dbReference type="EMBL" id="MFC5520937.1"/>
    </source>
</evidence>
<sequence length="322" mass="35513">MWQAGPVQAAQAEVLVRFSHVVAQDTPKGQMASRFKKLVEQRSGGRIRVEVYPDSQLYGDDDEMEALQLGAVEMLAPSLSKFGTVGVSEFEVFDLPFLFHDLEQVRCVTRGPIGRQLLQRLLRQQMVGLGFLDNGFKQMSAGKPIQNVQDFKGLRIRIQASRVLTAQMRSLGAHPVVLPFDETQRALATGVVDGAENPLSNFLTQGLASVQRSVTLTSHGYLGYAVVSNPRFWASLDETDRGILTSALNDALEEGNRLSAQMNQQALATLRESSGVRVHALSSAQRDAMRRAVQPVYDSFQRRVGANLLSQVQRDCLSRDLG</sequence>
<dbReference type="NCBIfam" id="TIGR00787">
    <property type="entry name" value="dctP"/>
    <property type="match status" value="1"/>
</dbReference>
<comment type="similarity">
    <text evidence="1">Belongs to the bacterial solute-binding protein 7 family.</text>
</comment>
<organism evidence="4 5">
    <name type="scientific">Polaromonas jejuensis</name>
    <dbReference type="NCBI Taxonomy" id="457502"/>
    <lineage>
        <taxon>Bacteria</taxon>
        <taxon>Pseudomonadati</taxon>
        <taxon>Pseudomonadota</taxon>
        <taxon>Betaproteobacteria</taxon>
        <taxon>Burkholderiales</taxon>
        <taxon>Comamonadaceae</taxon>
        <taxon>Polaromonas</taxon>
    </lineage>
</organism>
<evidence type="ECO:0000256" key="2">
    <source>
        <dbReference type="ARBA" id="ARBA00022448"/>
    </source>
</evidence>
<reference evidence="5" key="1">
    <citation type="journal article" date="2019" name="Int. J. Syst. Evol. Microbiol.">
        <title>The Global Catalogue of Microorganisms (GCM) 10K type strain sequencing project: providing services to taxonomists for standard genome sequencing and annotation.</title>
        <authorList>
            <consortium name="The Broad Institute Genomics Platform"/>
            <consortium name="The Broad Institute Genome Sequencing Center for Infectious Disease"/>
            <person name="Wu L."/>
            <person name="Ma J."/>
        </authorList>
    </citation>
    <scope>NUCLEOTIDE SEQUENCE [LARGE SCALE GENOMIC DNA]</scope>
    <source>
        <strain evidence="5">CGMCC 4.7277</strain>
    </source>
</reference>
<dbReference type="NCBIfam" id="NF037995">
    <property type="entry name" value="TRAP_S1"/>
    <property type="match status" value="1"/>
</dbReference>
<evidence type="ECO:0000313" key="5">
    <source>
        <dbReference type="Proteomes" id="UP001596084"/>
    </source>
</evidence>
<keyword evidence="5" id="KW-1185">Reference proteome</keyword>
<evidence type="ECO:0000256" key="3">
    <source>
        <dbReference type="ARBA" id="ARBA00022729"/>
    </source>
</evidence>
<protein>
    <submittedName>
        <fullName evidence="4">DctP family TRAP transporter solute-binding subunit</fullName>
    </submittedName>
</protein>
<dbReference type="InterPro" id="IPR018389">
    <property type="entry name" value="DctP_fam"/>
</dbReference>
<dbReference type="PIRSF" id="PIRSF006470">
    <property type="entry name" value="DctB"/>
    <property type="match status" value="1"/>
</dbReference>
<proteinExistence type="inferred from homology"/>
<name>A0ABW0QB48_9BURK</name>
<dbReference type="Proteomes" id="UP001596084">
    <property type="component" value="Unassembled WGS sequence"/>
</dbReference>
<dbReference type="Pfam" id="PF03480">
    <property type="entry name" value="DctP"/>
    <property type="match status" value="1"/>
</dbReference>
<dbReference type="InterPro" id="IPR004682">
    <property type="entry name" value="TRAP_DctP"/>
</dbReference>
<dbReference type="InterPro" id="IPR038404">
    <property type="entry name" value="TRAP_DctP_sf"/>
</dbReference>
<keyword evidence="3" id="KW-0732">Signal</keyword>
<keyword evidence="2" id="KW-0813">Transport</keyword>
<accession>A0ABW0QB48</accession>
<evidence type="ECO:0000256" key="1">
    <source>
        <dbReference type="ARBA" id="ARBA00009023"/>
    </source>
</evidence>
<dbReference type="PANTHER" id="PTHR33376:SF7">
    <property type="entry name" value="C4-DICARBOXYLATE-BINDING PROTEIN DCTB"/>
    <property type="match status" value="1"/>
</dbReference>